<dbReference type="Proteomes" id="UP001260534">
    <property type="component" value="Unassembled WGS sequence"/>
</dbReference>
<proteinExistence type="predicted"/>
<accession>A0ABU2I349</accession>
<protein>
    <submittedName>
        <fullName evidence="2">Uncharacterized protein</fullName>
    </submittedName>
</protein>
<comment type="caution">
    <text evidence="2">The sequence shown here is derived from an EMBL/GenBank/DDBJ whole genome shotgun (WGS) entry which is preliminary data.</text>
</comment>
<reference evidence="2 3" key="1">
    <citation type="submission" date="2023-01" db="EMBL/GenBank/DDBJ databases">
        <title>Xanthomonas hawaiianensis sp. nov. isolated from Araceae family in Hawaii.</title>
        <authorList>
            <person name="Chunag S.-C."/>
            <person name="Dobhal S."/>
            <person name="Alvarez A."/>
            <person name="Arif M."/>
        </authorList>
    </citation>
    <scope>NUCLEOTIDE SEQUENCE [LARGE SCALE GENOMIC DNA]</scope>
    <source>
        <strain evidence="2 3">A2111</strain>
    </source>
</reference>
<gene>
    <name evidence="2" type="ORF">PNQ69_04620</name>
</gene>
<organism evidence="2 3">
    <name type="scientific">Xanthomonas hawaiiensis</name>
    <dbReference type="NCBI Taxonomy" id="3003247"/>
    <lineage>
        <taxon>Bacteria</taxon>
        <taxon>Pseudomonadati</taxon>
        <taxon>Pseudomonadota</taxon>
        <taxon>Gammaproteobacteria</taxon>
        <taxon>Lysobacterales</taxon>
        <taxon>Lysobacteraceae</taxon>
        <taxon>Xanthomonas</taxon>
    </lineage>
</organism>
<name>A0ABU2I349_9XANT</name>
<evidence type="ECO:0000313" key="3">
    <source>
        <dbReference type="Proteomes" id="UP001260534"/>
    </source>
</evidence>
<evidence type="ECO:0000313" key="2">
    <source>
        <dbReference type="EMBL" id="MDS9992043.1"/>
    </source>
</evidence>
<evidence type="ECO:0000256" key="1">
    <source>
        <dbReference type="SAM" id="MobiDB-lite"/>
    </source>
</evidence>
<feature type="region of interest" description="Disordered" evidence="1">
    <location>
        <begin position="188"/>
        <end position="212"/>
    </location>
</feature>
<keyword evidence="3" id="KW-1185">Reference proteome</keyword>
<feature type="compositionally biased region" description="Pro residues" evidence="1">
    <location>
        <begin position="197"/>
        <end position="206"/>
    </location>
</feature>
<dbReference type="EMBL" id="JAQMHB010000001">
    <property type="protein sequence ID" value="MDS9992043.1"/>
    <property type="molecule type" value="Genomic_DNA"/>
</dbReference>
<sequence>MYKQVKFTREELYEMVWARPVLVLAKEIGVSDVALSKACRKAGIPLPNRGHWAIVRTGRTVKQPPLPDAKEGQPSVVHFTVAESSSPKPPRPEVPLGPPVAVPQELIKPHRLIAEVKAAAKAAQEDKGVLQLNYHKVLRLRTSTAQLPRALILLDVLIKQFEAKGCKVRINDERASTELVLKEGTVSFRLSERTKQTPPPPPPPRPPGRRGESYYEPWRPAYILVGTGEFALEFDQWLGNSRHIWKDRAGNPLEAQLHEVIAEVPVWEDALRTRRLENEKRAADAREQEARRIEAERVTAVLRTQRARLVHNMLAWERAERIRHFILAVEQSADPTPQAQAWLAWANEQVECLDPIASSLSNVINLDVKLDPYFSGYSHWNKPEKDWWD</sequence>
<dbReference type="RefSeq" id="WP_209230621.1">
    <property type="nucleotide sequence ID" value="NZ_JAGHXG010000008.1"/>
</dbReference>